<protein>
    <submittedName>
        <fullName evidence="1">Uncharacterized protein</fullName>
    </submittedName>
</protein>
<dbReference type="Proteomes" id="UP000032304">
    <property type="component" value="Chromosome 4"/>
</dbReference>
<dbReference type="EMBL" id="CM001743">
    <property type="protein sequence ID" value="KJB23402.1"/>
    <property type="molecule type" value="Genomic_DNA"/>
</dbReference>
<evidence type="ECO:0000313" key="1">
    <source>
        <dbReference type="EMBL" id="KJB23402.1"/>
    </source>
</evidence>
<dbReference type="AlphaFoldDB" id="A0A0D2MVZ2"/>
<sequence length="79" mass="9271">MGMVFMKYGNKKHHAYNFHGGCHLSKERARTQRENIKWLESSCEERGFFIEAIYVMELTNHMEMIGSQIVEPFICSAKL</sequence>
<accession>A0A0D2MVZ2</accession>
<reference evidence="1 2" key="1">
    <citation type="journal article" date="2012" name="Nature">
        <title>Repeated polyploidization of Gossypium genomes and the evolution of spinnable cotton fibres.</title>
        <authorList>
            <person name="Paterson A.H."/>
            <person name="Wendel J.F."/>
            <person name="Gundlach H."/>
            <person name="Guo H."/>
            <person name="Jenkins J."/>
            <person name="Jin D."/>
            <person name="Llewellyn D."/>
            <person name="Showmaker K.C."/>
            <person name="Shu S."/>
            <person name="Udall J."/>
            <person name="Yoo M.J."/>
            <person name="Byers R."/>
            <person name="Chen W."/>
            <person name="Doron-Faigenboim A."/>
            <person name="Duke M.V."/>
            <person name="Gong L."/>
            <person name="Grimwood J."/>
            <person name="Grover C."/>
            <person name="Grupp K."/>
            <person name="Hu G."/>
            <person name="Lee T.H."/>
            <person name="Li J."/>
            <person name="Lin L."/>
            <person name="Liu T."/>
            <person name="Marler B.S."/>
            <person name="Page J.T."/>
            <person name="Roberts A.W."/>
            <person name="Romanel E."/>
            <person name="Sanders W.S."/>
            <person name="Szadkowski E."/>
            <person name="Tan X."/>
            <person name="Tang H."/>
            <person name="Xu C."/>
            <person name="Wang J."/>
            <person name="Wang Z."/>
            <person name="Zhang D."/>
            <person name="Zhang L."/>
            <person name="Ashrafi H."/>
            <person name="Bedon F."/>
            <person name="Bowers J.E."/>
            <person name="Brubaker C.L."/>
            <person name="Chee P.W."/>
            <person name="Das S."/>
            <person name="Gingle A.R."/>
            <person name="Haigler C.H."/>
            <person name="Harker D."/>
            <person name="Hoffmann L.V."/>
            <person name="Hovav R."/>
            <person name="Jones D.C."/>
            <person name="Lemke C."/>
            <person name="Mansoor S."/>
            <person name="ur Rahman M."/>
            <person name="Rainville L.N."/>
            <person name="Rambani A."/>
            <person name="Reddy U.K."/>
            <person name="Rong J.K."/>
            <person name="Saranga Y."/>
            <person name="Scheffler B.E."/>
            <person name="Scheffler J.A."/>
            <person name="Stelly D.M."/>
            <person name="Triplett B.A."/>
            <person name="Van Deynze A."/>
            <person name="Vaslin M.F."/>
            <person name="Waghmare V.N."/>
            <person name="Walford S.A."/>
            <person name="Wright R.J."/>
            <person name="Zaki E.A."/>
            <person name="Zhang T."/>
            <person name="Dennis E.S."/>
            <person name="Mayer K.F."/>
            <person name="Peterson D.G."/>
            <person name="Rokhsar D.S."/>
            <person name="Wang X."/>
            <person name="Schmutz J."/>
        </authorList>
    </citation>
    <scope>NUCLEOTIDE SEQUENCE [LARGE SCALE GENOMIC DNA]</scope>
</reference>
<organism evidence="1 2">
    <name type="scientific">Gossypium raimondii</name>
    <name type="common">Peruvian cotton</name>
    <name type="synonym">Gossypium klotzschianum subsp. raimondii</name>
    <dbReference type="NCBI Taxonomy" id="29730"/>
    <lineage>
        <taxon>Eukaryota</taxon>
        <taxon>Viridiplantae</taxon>
        <taxon>Streptophyta</taxon>
        <taxon>Embryophyta</taxon>
        <taxon>Tracheophyta</taxon>
        <taxon>Spermatophyta</taxon>
        <taxon>Magnoliopsida</taxon>
        <taxon>eudicotyledons</taxon>
        <taxon>Gunneridae</taxon>
        <taxon>Pentapetalae</taxon>
        <taxon>rosids</taxon>
        <taxon>malvids</taxon>
        <taxon>Malvales</taxon>
        <taxon>Malvaceae</taxon>
        <taxon>Malvoideae</taxon>
        <taxon>Gossypium</taxon>
    </lineage>
</organism>
<name>A0A0D2MVZ2_GOSRA</name>
<keyword evidence="2" id="KW-1185">Reference proteome</keyword>
<evidence type="ECO:0000313" key="2">
    <source>
        <dbReference type="Proteomes" id="UP000032304"/>
    </source>
</evidence>
<gene>
    <name evidence="1" type="ORF">B456_004G096500</name>
</gene>
<dbReference type="Gramene" id="KJB23402">
    <property type="protein sequence ID" value="KJB23402"/>
    <property type="gene ID" value="B456_004G096500"/>
</dbReference>
<proteinExistence type="predicted"/>